<dbReference type="AlphaFoldDB" id="A0A919PU86"/>
<dbReference type="EMBL" id="BONQ01000106">
    <property type="protein sequence ID" value="GIG48530.1"/>
    <property type="molecule type" value="Genomic_DNA"/>
</dbReference>
<reference evidence="1" key="1">
    <citation type="submission" date="2021-01" db="EMBL/GenBank/DDBJ databases">
        <title>Whole genome shotgun sequence of Dactylosporangium siamense NBRC 106093.</title>
        <authorList>
            <person name="Komaki H."/>
            <person name="Tamura T."/>
        </authorList>
    </citation>
    <scope>NUCLEOTIDE SEQUENCE</scope>
    <source>
        <strain evidence="1">NBRC 106093</strain>
    </source>
</reference>
<dbReference type="Gene3D" id="3.30.70.1060">
    <property type="entry name" value="Dimeric alpha+beta barrel"/>
    <property type="match status" value="1"/>
</dbReference>
<accession>A0A919PU86</accession>
<dbReference type="InterPro" id="IPR011008">
    <property type="entry name" value="Dimeric_a/b-barrel"/>
</dbReference>
<evidence type="ECO:0000313" key="2">
    <source>
        <dbReference type="Proteomes" id="UP000660611"/>
    </source>
</evidence>
<proteinExistence type="predicted"/>
<keyword evidence="2" id="KW-1185">Reference proteome</keyword>
<evidence type="ECO:0008006" key="3">
    <source>
        <dbReference type="Google" id="ProtNLM"/>
    </source>
</evidence>
<dbReference type="Proteomes" id="UP000660611">
    <property type="component" value="Unassembled WGS sequence"/>
</dbReference>
<sequence>MDSTAERPGRCRVSVAVQFLMPSTIRAAPHRRNWFSALRGGPGAHTIERGQTGEGGADVARFVTIGYGDQAGYDRTDPAVREEAHKQDARLVAAGATAGRAGPPVQVRNHDAAGVSVQSGQFLSAGLPIAGFGIIEAETIDEAVELASRMPCAVAQGVVEVWPLLE</sequence>
<comment type="caution">
    <text evidence="1">The sequence shown here is derived from an EMBL/GenBank/DDBJ whole genome shotgun (WGS) entry which is preliminary data.</text>
</comment>
<gene>
    <name evidence="1" type="ORF">Dsi01nite_065710</name>
</gene>
<dbReference type="SUPFAM" id="SSF54909">
    <property type="entry name" value="Dimeric alpha+beta barrel"/>
    <property type="match status" value="1"/>
</dbReference>
<protein>
    <recommendedName>
        <fullName evidence="3">YCII-related domain-containing protein</fullName>
    </recommendedName>
</protein>
<organism evidence="1 2">
    <name type="scientific">Dactylosporangium siamense</name>
    <dbReference type="NCBI Taxonomy" id="685454"/>
    <lineage>
        <taxon>Bacteria</taxon>
        <taxon>Bacillati</taxon>
        <taxon>Actinomycetota</taxon>
        <taxon>Actinomycetes</taxon>
        <taxon>Micromonosporales</taxon>
        <taxon>Micromonosporaceae</taxon>
        <taxon>Dactylosporangium</taxon>
    </lineage>
</organism>
<name>A0A919PU86_9ACTN</name>
<evidence type="ECO:0000313" key="1">
    <source>
        <dbReference type="EMBL" id="GIG48530.1"/>
    </source>
</evidence>